<gene>
    <name evidence="1" type="ORF">KI387_020468</name>
</gene>
<sequence length="387" mass="43783">VQICDHETKGYLNCLSTPCQRRHAEILLLPPQSAKLKSVEKLFDLLENECRERDVEIAMGHRGVADLAEMLIGIHLEGDDSSRSYEQNEEDEEHYTLRAFESPQQRAETRQIGASQGTAGLSCYQSALIECEKDDPMKFEGSSTAKKPIANFIQKLLKIIFTVIYQSETECFCIQAWTCVASHSWALFRLLENKGQLLGPFELACKNLCITYGITKSIIASFLLNNFLYNFFVSLLDTLSVRSGVDVSVGKSGVPPLERHFFAEVAVNHVKIYGVKPLTCAKSIPSISFGEEVLDEVSHLLRMLNPLMFLERMHIKSLELEQGFSQHGSWLELFETLSGILLLPCEPLRVILCCFLCIYYLYRGLSFSALIRFLGWDEIDMGSFIIH</sequence>
<feature type="non-terminal residue" evidence="1">
    <location>
        <position position="1"/>
    </location>
</feature>
<dbReference type="AlphaFoldDB" id="A0AA38G8C7"/>
<protein>
    <submittedName>
        <fullName evidence="1">Uncharacterized protein</fullName>
    </submittedName>
</protein>
<dbReference type="Proteomes" id="UP000824469">
    <property type="component" value="Unassembled WGS sequence"/>
</dbReference>
<name>A0AA38G8C7_TAXCH</name>
<organism evidence="1 2">
    <name type="scientific">Taxus chinensis</name>
    <name type="common">Chinese yew</name>
    <name type="synonym">Taxus wallichiana var. chinensis</name>
    <dbReference type="NCBI Taxonomy" id="29808"/>
    <lineage>
        <taxon>Eukaryota</taxon>
        <taxon>Viridiplantae</taxon>
        <taxon>Streptophyta</taxon>
        <taxon>Embryophyta</taxon>
        <taxon>Tracheophyta</taxon>
        <taxon>Spermatophyta</taxon>
        <taxon>Pinopsida</taxon>
        <taxon>Pinidae</taxon>
        <taxon>Conifers II</taxon>
        <taxon>Cupressales</taxon>
        <taxon>Taxaceae</taxon>
        <taxon>Taxus</taxon>
    </lineage>
</organism>
<reference evidence="1 2" key="1">
    <citation type="journal article" date="2021" name="Nat. Plants">
        <title>The Taxus genome provides insights into paclitaxel biosynthesis.</title>
        <authorList>
            <person name="Xiong X."/>
            <person name="Gou J."/>
            <person name="Liao Q."/>
            <person name="Li Y."/>
            <person name="Zhou Q."/>
            <person name="Bi G."/>
            <person name="Li C."/>
            <person name="Du R."/>
            <person name="Wang X."/>
            <person name="Sun T."/>
            <person name="Guo L."/>
            <person name="Liang H."/>
            <person name="Lu P."/>
            <person name="Wu Y."/>
            <person name="Zhang Z."/>
            <person name="Ro D.K."/>
            <person name="Shang Y."/>
            <person name="Huang S."/>
            <person name="Yan J."/>
        </authorList>
    </citation>
    <scope>NUCLEOTIDE SEQUENCE [LARGE SCALE GENOMIC DNA]</scope>
    <source>
        <strain evidence="1">Ta-2019</strain>
    </source>
</reference>
<feature type="non-terminal residue" evidence="1">
    <location>
        <position position="387"/>
    </location>
</feature>
<proteinExistence type="predicted"/>
<dbReference type="EMBL" id="JAHRHJ020000004">
    <property type="protein sequence ID" value="KAH9318699.1"/>
    <property type="molecule type" value="Genomic_DNA"/>
</dbReference>
<keyword evidence="2" id="KW-1185">Reference proteome</keyword>
<comment type="caution">
    <text evidence="1">The sequence shown here is derived from an EMBL/GenBank/DDBJ whole genome shotgun (WGS) entry which is preliminary data.</text>
</comment>
<accession>A0AA38G8C7</accession>
<evidence type="ECO:0000313" key="2">
    <source>
        <dbReference type="Proteomes" id="UP000824469"/>
    </source>
</evidence>
<evidence type="ECO:0000313" key="1">
    <source>
        <dbReference type="EMBL" id="KAH9318699.1"/>
    </source>
</evidence>